<feature type="compositionally biased region" description="Polar residues" evidence="1">
    <location>
        <begin position="226"/>
        <end position="238"/>
    </location>
</feature>
<feature type="compositionally biased region" description="Basic residues" evidence="1">
    <location>
        <begin position="239"/>
        <end position="250"/>
    </location>
</feature>
<accession>A0A653BLQ7</accession>
<keyword evidence="3" id="KW-1185">Reference proteome</keyword>
<feature type="region of interest" description="Disordered" evidence="1">
    <location>
        <begin position="163"/>
        <end position="250"/>
    </location>
</feature>
<protein>
    <submittedName>
        <fullName evidence="2">Uncharacterized protein</fullName>
    </submittedName>
</protein>
<feature type="compositionally biased region" description="Basic and acidic residues" evidence="1">
    <location>
        <begin position="194"/>
        <end position="208"/>
    </location>
</feature>
<sequence length="365" mass="42226">MILPNNDCIQSITIVHKQALLDQLSRYMIMLKCKLAVTKCKEQAARKIEAAQQNQKRGFDKKRKAPRKYRPGDLVLIKKQHPATGASRKLQNPYSGPLVVKVALPNDRYIVTDMTGSYRAENRTNYERTVAVDRMKPWCTPGVVNMAPIKKKIDRQEQVKQNMRKMRAKIKSDPVKYEEYKRKERERYKKRKAEGKIQKISDLPERQQRAKHSPPPSPSSIEPDTLNLTPNRQLLQGQKRSRNHRRKLNKTIKSLQERNKLLEKKVKKYKSKVSRLKKKAIDPNSPDILDVNQIQWHYSESGHGKGAPDGIGGSVKRKADESVARGKVLDGKENEEYTISFMRRKTDTKFVFPIQEDIAKIKPII</sequence>
<dbReference type="OrthoDB" id="3863715at2759"/>
<evidence type="ECO:0000313" key="3">
    <source>
        <dbReference type="Proteomes" id="UP000410492"/>
    </source>
</evidence>
<dbReference type="Proteomes" id="UP000410492">
    <property type="component" value="Unassembled WGS sequence"/>
</dbReference>
<dbReference type="EMBL" id="CAACVG010002225">
    <property type="protein sequence ID" value="VEN36235.1"/>
    <property type="molecule type" value="Genomic_DNA"/>
</dbReference>
<evidence type="ECO:0000313" key="2">
    <source>
        <dbReference type="EMBL" id="VEN36235.1"/>
    </source>
</evidence>
<evidence type="ECO:0000256" key="1">
    <source>
        <dbReference type="SAM" id="MobiDB-lite"/>
    </source>
</evidence>
<gene>
    <name evidence="2" type="ORF">CALMAC_LOCUS1910</name>
</gene>
<proteinExistence type="predicted"/>
<name>A0A653BLQ7_CALMS</name>
<dbReference type="AlphaFoldDB" id="A0A653BLQ7"/>
<reference evidence="2 3" key="1">
    <citation type="submission" date="2019-01" db="EMBL/GenBank/DDBJ databases">
        <authorList>
            <person name="Sayadi A."/>
        </authorList>
    </citation>
    <scope>NUCLEOTIDE SEQUENCE [LARGE SCALE GENOMIC DNA]</scope>
</reference>
<feature type="compositionally biased region" description="Basic and acidic residues" evidence="1">
    <location>
        <begin position="170"/>
        <end position="187"/>
    </location>
</feature>
<organism evidence="2 3">
    <name type="scientific">Callosobruchus maculatus</name>
    <name type="common">Southern cowpea weevil</name>
    <name type="synonym">Pulse bruchid</name>
    <dbReference type="NCBI Taxonomy" id="64391"/>
    <lineage>
        <taxon>Eukaryota</taxon>
        <taxon>Metazoa</taxon>
        <taxon>Ecdysozoa</taxon>
        <taxon>Arthropoda</taxon>
        <taxon>Hexapoda</taxon>
        <taxon>Insecta</taxon>
        <taxon>Pterygota</taxon>
        <taxon>Neoptera</taxon>
        <taxon>Endopterygota</taxon>
        <taxon>Coleoptera</taxon>
        <taxon>Polyphaga</taxon>
        <taxon>Cucujiformia</taxon>
        <taxon>Chrysomeloidea</taxon>
        <taxon>Chrysomelidae</taxon>
        <taxon>Bruchinae</taxon>
        <taxon>Bruchini</taxon>
        <taxon>Callosobruchus</taxon>
    </lineage>
</organism>